<evidence type="ECO:0000256" key="13">
    <source>
        <dbReference type="ARBA" id="ARBA00023242"/>
    </source>
</evidence>
<feature type="domain" description="JmjC" evidence="16">
    <location>
        <begin position="198"/>
        <end position="401"/>
    </location>
</feature>
<evidence type="ECO:0000256" key="12">
    <source>
        <dbReference type="ARBA" id="ARBA00023163"/>
    </source>
</evidence>
<dbReference type="AlphaFoldDB" id="A0A9W7DH43"/>
<evidence type="ECO:0000313" key="18">
    <source>
        <dbReference type="Proteomes" id="UP001165063"/>
    </source>
</evidence>
<evidence type="ECO:0000256" key="3">
    <source>
        <dbReference type="ARBA" id="ARBA00008037"/>
    </source>
</evidence>
<dbReference type="Pfam" id="PF17811">
    <property type="entry name" value="JHD"/>
    <property type="match status" value="1"/>
</dbReference>
<organism evidence="17 18">
    <name type="scientific">Ambrosiozyma monospora</name>
    <name type="common">Yeast</name>
    <name type="synonym">Endomycopsis monosporus</name>
    <dbReference type="NCBI Taxonomy" id="43982"/>
    <lineage>
        <taxon>Eukaryota</taxon>
        <taxon>Fungi</taxon>
        <taxon>Dikarya</taxon>
        <taxon>Ascomycota</taxon>
        <taxon>Saccharomycotina</taxon>
        <taxon>Pichiomycetes</taxon>
        <taxon>Pichiales</taxon>
        <taxon>Pichiaceae</taxon>
        <taxon>Ambrosiozyma</taxon>
    </lineage>
</organism>
<dbReference type="SUPFAM" id="SSF51197">
    <property type="entry name" value="Clavaminate synthase-like"/>
    <property type="match status" value="1"/>
</dbReference>
<dbReference type="Gene3D" id="2.60.120.650">
    <property type="entry name" value="Cupin"/>
    <property type="match status" value="1"/>
</dbReference>
<dbReference type="PROSITE" id="PS51184">
    <property type="entry name" value="JMJC"/>
    <property type="match status" value="1"/>
</dbReference>
<dbReference type="InterPro" id="IPR050690">
    <property type="entry name" value="JHDM1_Histone_Demethylase"/>
</dbReference>
<keyword evidence="12" id="KW-0804">Transcription</keyword>
<sequence length="545" mass="62853">MKRKSSRRHKRIDYVALNEGLDLRELDKHPHIERFKQFVNDEPVENNIYLVDPTRDGKKIVSENGNEEIIFDDDCLAKIISKTRLRKPIMIKNCNPSMTSTYDSRCNLSFKFPKLNIDDLTNLIGPQHKVPVMDVQSQNIEPNWDMEKWCHYFKLPIEDRNKVLNVISLEFSQTGLAEYVELPKVVTDINIVNKMFDAVLSQSNETADVEAGERDENDLDHGHRINVELGVDRPKVSKYVLMSVKNSFTDFHIDFGGTSVYYSIVQGCKQFLMFPPTERNLTQYERWSTSDSQNTTWFADLISPLSPKERMKLKRLAAGAENKDLETDTEVFGLGTSFSPDVDDAYINNGFKVDINAGDLLLLPSGWIHSVYTPEDSIILGGNFLNLMSLRTHLKVYDIEVSTKVPERFKFPSFIKIVWLLGFVLMNDLIELSELELECVKTLPKFYRGQLELVRDKQKQNDKRFRTTINKLRSAIPHNVIGKPEEFVKKFEEWYIEKTSASLKTEVEDHAMVATGFTGLSSSNDLLFKVMATSQLIDRKRRRLQ</sequence>
<keyword evidence="9" id="KW-0560">Oxidoreductase</keyword>
<evidence type="ECO:0000256" key="6">
    <source>
        <dbReference type="ARBA" id="ARBA00022833"/>
    </source>
</evidence>
<evidence type="ECO:0000256" key="2">
    <source>
        <dbReference type="ARBA" id="ARBA00004123"/>
    </source>
</evidence>
<evidence type="ECO:0000256" key="15">
    <source>
        <dbReference type="ARBA" id="ARBA00047915"/>
    </source>
</evidence>
<evidence type="ECO:0000256" key="10">
    <source>
        <dbReference type="ARBA" id="ARBA00023004"/>
    </source>
</evidence>
<evidence type="ECO:0000313" key="17">
    <source>
        <dbReference type="EMBL" id="GMG39856.1"/>
    </source>
</evidence>
<comment type="subcellular location">
    <subcellularLocation>
        <location evidence="2">Nucleus</location>
    </subcellularLocation>
</comment>
<reference evidence="17" key="1">
    <citation type="submission" date="2023-04" db="EMBL/GenBank/DDBJ databases">
        <title>Ambrosiozyma monospora NBRC 1965.</title>
        <authorList>
            <person name="Ichikawa N."/>
            <person name="Sato H."/>
            <person name="Tonouchi N."/>
        </authorList>
    </citation>
    <scope>NUCLEOTIDE SEQUENCE</scope>
    <source>
        <strain evidence="17">NBRC 1965</strain>
    </source>
</reference>
<dbReference type="GO" id="GO:0140680">
    <property type="term" value="F:histone H3K36me/H3K36me2 demethylase activity"/>
    <property type="evidence" value="ECO:0007669"/>
    <property type="project" value="UniProtKB-EC"/>
</dbReference>
<dbReference type="PANTHER" id="PTHR23123">
    <property type="entry name" value="PHD/F-BOX CONTAINING PROTEIN"/>
    <property type="match status" value="1"/>
</dbReference>
<keyword evidence="5" id="KW-0479">Metal-binding</keyword>
<evidence type="ECO:0000256" key="4">
    <source>
        <dbReference type="ARBA" id="ARBA00013246"/>
    </source>
</evidence>
<dbReference type="EMBL" id="BSXU01003243">
    <property type="protein sequence ID" value="GMG39856.1"/>
    <property type="molecule type" value="Genomic_DNA"/>
</dbReference>
<evidence type="ECO:0000256" key="8">
    <source>
        <dbReference type="ARBA" id="ARBA00022964"/>
    </source>
</evidence>
<gene>
    <name evidence="17" type="ORF">Amon01_000567900</name>
</gene>
<dbReference type="InterPro" id="IPR041070">
    <property type="entry name" value="JHD"/>
</dbReference>
<dbReference type="GO" id="GO:0046872">
    <property type="term" value="F:metal ion binding"/>
    <property type="evidence" value="ECO:0007669"/>
    <property type="project" value="UniProtKB-KW"/>
</dbReference>
<comment type="caution">
    <text evidence="17">The sequence shown here is derived from an EMBL/GenBank/DDBJ whole genome shotgun (WGS) entry which is preliminary data.</text>
</comment>
<accession>A0A9W7DH43</accession>
<keyword evidence="8" id="KW-0223">Dioxygenase</keyword>
<evidence type="ECO:0000256" key="14">
    <source>
        <dbReference type="ARBA" id="ARBA00031083"/>
    </source>
</evidence>
<evidence type="ECO:0000256" key="9">
    <source>
        <dbReference type="ARBA" id="ARBA00023002"/>
    </source>
</evidence>
<comment type="similarity">
    <text evidence="3">Belongs to the JHDM1 histone demethylase family.</text>
</comment>
<evidence type="ECO:0000256" key="11">
    <source>
        <dbReference type="ARBA" id="ARBA00023015"/>
    </source>
</evidence>
<evidence type="ECO:0000256" key="5">
    <source>
        <dbReference type="ARBA" id="ARBA00022723"/>
    </source>
</evidence>
<dbReference type="OrthoDB" id="5876800at2759"/>
<evidence type="ECO:0000256" key="1">
    <source>
        <dbReference type="ARBA" id="ARBA00001954"/>
    </source>
</evidence>
<proteinExistence type="inferred from homology"/>
<dbReference type="Proteomes" id="UP001165063">
    <property type="component" value="Unassembled WGS sequence"/>
</dbReference>
<keyword evidence="11" id="KW-0805">Transcription regulation</keyword>
<keyword evidence="18" id="KW-1185">Reference proteome</keyword>
<keyword evidence="6" id="KW-0862">Zinc</keyword>
<comment type="catalytic activity">
    <reaction evidence="15">
        <text>N(6),N(6)-dimethyl-L-lysyl(36)-[histone H3] + 2 2-oxoglutarate + 2 O2 = L-lysyl(36)-[histone H3] + 2 formaldehyde + 2 succinate + 2 CO2</text>
        <dbReference type="Rhea" id="RHEA:42032"/>
        <dbReference type="Rhea" id="RHEA-COMP:9785"/>
        <dbReference type="Rhea" id="RHEA-COMP:9787"/>
        <dbReference type="ChEBI" id="CHEBI:15379"/>
        <dbReference type="ChEBI" id="CHEBI:16526"/>
        <dbReference type="ChEBI" id="CHEBI:16810"/>
        <dbReference type="ChEBI" id="CHEBI:16842"/>
        <dbReference type="ChEBI" id="CHEBI:29969"/>
        <dbReference type="ChEBI" id="CHEBI:30031"/>
        <dbReference type="ChEBI" id="CHEBI:61976"/>
        <dbReference type="EC" id="1.14.11.27"/>
    </reaction>
</comment>
<protein>
    <recommendedName>
        <fullName evidence="4">[histone H3]-dimethyl-L-lysine(36) demethylase</fullName>
        <ecNumber evidence="4">1.14.11.27</ecNumber>
    </recommendedName>
    <alternativeName>
        <fullName evidence="14">[Histone-H3]-lysine-36 demethylase 1</fullName>
    </alternativeName>
</protein>
<dbReference type="SMART" id="SM00558">
    <property type="entry name" value="JmjC"/>
    <property type="match status" value="1"/>
</dbReference>
<dbReference type="Pfam" id="PF13621">
    <property type="entry name" value="Cupin_8"/>
    <property type="match status" value="1"/>
</dbReference>
<dbReference type="InterPro" id="IPR003347">
    <property type="entry name" value="JmjC_dom"/>
</dbReference>
<evidence type="ECO:0000259" key="16">
    <source>
        <dbReference type="PROSITE" id="PS51184"/>
    </source>
</evidence>
<dbReference type="InterPro" id="IPR041667">
    <property type="entry name" value="Cupin_8"/>
</dbReference>
<keyword evidence="7" id="KW-0156">Chromatin regulator</keyword>
<comment type="cofactor">
    <cofactor evidence="1">
        <name>Fe(2+)</name>
        <dbReference type="ChEBI" id="CHEBI:29033"/>
    </cofactor>
</comment>
<evidence type="ECO:0000256" key="7">
    <source>
        <dbReference type="ARBA" id="ARBA00022853"/>
    </source>
</evidence>
<dbReference type="GO" id="GO:0005634">
    <property type="term" value="C:nucleus"/>
    <property type="evidence" value="ECO:0007669"/>
    <property type="project" value="UniProtKB-SubCell"/>
</dbReference>
<keyword evidence="10" id="KW-0408">Iron</keyword>
<name>A0A9W7DH43_AMBMO</name>
<dbReference type="EC" id="1.14.11.27" evidence="4"/>
<keyword evidence="13" id="KW-0539">Nucleus</keyword>